<name>A0A6G1I028_9PEZI</name>
<dbReference type="Proteomes" id="UP000799640">
    <property type="component" value="Unassembled WGS sequence"/>
</dbReference>
<keyword evidence="3" id="KW-1185">Reference proteome</keyword>
<feature type="signal peptide" evidence="1">
    <location>
        <begin position="1"/>
        <end position="22"/>
    </location>
</feature>
<feature type="chain" id="PRO_5026284262" evidence="1">
    <location>
        <begin position="23"/>
        <end position="381"/>
    </location>
</feature>
<proteinExistence type="predicted"/>
<evidence type="ECO:0000256" key="1">
    <source>
        <dbReference type="SAM" id="SignalP"/>
    </source>
</evidence>
<dbReference type="EMBL" id="ML996693">
    <property type="protein sequence ID" value="KAF2401544.1"/>
    <property type="molecule type" value="Genomic_DNA"/>
</dbReference>
<dbReference type="OrthoDB" id="3937708at2759"/>
<dbReference type="AlphaFoldDB" id="A0A6G1I028"/>
<sequence>MSTHTLLPVGLWLTTLASLVLAVPFANTTTCTSYGVDFKDGGSYFINSASSEPFTAISQFSGCSGDPASILLVLPNSDELDCGTVPTSPDFTNELATCPVTKGGLVSGEYLLLLLGNNGADAPFAYQRQFSLDVGPQATATSTQTISLTSITTPVVTSTSTSTSTLLTTLPANSTVTVPNSSAAGTKTLTPWPKYTVATHTATWTRTRWVFAKRSTVSTTVTATCTLPPRAQQPDPMLQFKPRHALPYGFKLPRGAEKRDSLPSGLAGLAKRAPDAPTVTVTASDAVYTTITVTGAPSTNVLSTVVTATATITPPPETVVAAPTTVTVTLPPKTRTILRYTWTVSATTRTIAATRTITTTVTPSSVKEECKRNGGHFWGRW</sequence>
<gene>
    <name evidence="2" type="ORF">EJ06DRAFT_581652</name>
</gene>
<evidence type="ECO:0000313" key="2">
    <source>
        <dbReference type="EMBL" id="KAF2401544.1"/>
    </source>
</evidence>
<protein>
    <submittedName>
        <fullName evidence="2">Uncharacterized protein</fullName>
    </submittedName>
</protein>
<organism evidence="2 3">
    <name type="scientific">Trichodelitschia bisporula</name>
    <dbReference type="NCBI Taxonomy" id="703511"/>
    <lineage>
        <taxon>Eukaryota</taxon>
        <taxon>Fungi</taxon>
        <taxon>Dikarya</taxon>
        <taxon>Ascomycota</taxon>
        <taxon>Pezizomycotina</taxon>
        <taxon>Dothideomycetes</taxon>
        <taxon>Dothideomycetes incertae sedis</taxon>
        <taxon>Phaeotrichales</taxon>
        <taxon>Phaeotrichaceae</taxon>
        <taxon>Trichodelitschia</taxon>
    </lineage>
</organism>
<accession>A0A6G1I028</accession>
<reference evidence="2" key="1">
    <citation type="journal article" date="2020" name="Stud. Mycol.">
        <title>101 Dothideomycetes genomes: a test case for predicting lifestyles and emergence of pathogens.</title>
        <authorList>
            <person name="Haridas S."/>
            <person name="Albert R."/>
            <person name="Binder M."/>
            <person name="Bloem J."/>
            <person name="Labutti K."/>
            <person name="Salamov A."/>
            <person name="Andreopoulos B."/>
            <person name="Baker S."/>
            <person name="Barry K."/>
            <person name="Bills G."/>
            <person name="Bluhm B."/>
            <person name="Cannon C."/>
            <person name="Castanera R."/>
            <person name="Culley D."/>
            <person name="Daum C."/>
            <person name="Ezra D."/>
            <person name="Gonzalez J."/>
            <person name="Henrissat B."/>
            <person name="Kuo A."/>
            <person name="Liang C."/>
            <person name="Lipzen A."/>
            <person name="Lutzoni F."/>
            <person name="Magnuson J."/>
            <person name="Mondo S."/>
            <person name="Nolan M."/>
            <person name="Ohm R."/>
            <person name="Pangilinan J."/>
            <person name="Park H.-J."/>
            <person name="Ramirez L."/>
            <person name="Alfaro M."/>
            <person name="Sun H."/>
            <person name="Tritt A."/>
            <person name="Yoshinaga Y."/>
            <person name="Zwiers L.-H."/>
            <person name="Turgeon B."/>
            <person name="Goodwin S."/>
            <person name="Spatafora J."/>
            <person name="Crous P."/>
            <person name="Grigoriev I."/>
        </authorList>
    </citation>
    <scope>NUCLEOTIDE SEQUENCE</scope>
    <source>
        <strain evidence="2">CBS 262.69</strain>
    </source>
</reference>
<evidence type="ECO:0000313" key="3">
    <source>
        <dbReference type="Proteomes" id="UP000799640"/>
    </source>
</evidence>
<keyword evidence="1" id="KW-0732">Signal</keyword>